<evidence type="ECO:0000256" key="4">
    <source>
        <dbReference type="ARBA" id="ARBA00022827"/>
    </source>
</evidence>
<feature type="domain" description="FAD-binding PCMH-type" evidence="8">
    <location>
        <begin position="49"/>
        <end position="226"/>
    </location>
</feature>
<accession>A0A286IBW5</accession>
<comment type="similarity">
    <text evidence="2">Belongs to the FAD-binding oxidoreductase/transferase type 4 family.</text>
</comment>
<keyword evidence="5" id="KW-0809">Transit peptide</keyword>
<dbReference type="InterPro" id="IPR006094">
    <property type="entry name" value="Oxid_FAD_bind_N"/>
</dbReference>
<dbReference type="FunFam" id="3.30.465.10:FF:000016">
    <property type="entry name" value="probable D-lactate dehydrogenase, mitochondrial"/>
    <property type="match status" value="1"/>
</dbReference>
<sequence length="471" mass="49996">MGLSDIEPGIRNEDGIAAVIGVLRQRFGEKLQTGEAIRAQHAHTATYIPGQLPDAVVFPGSADEVKLIVRACADHRVPVIPFGTGSSLEGQVNAPSGGISIDMSRMDKVLEVNSEDLDCTVEPGVTREQLNTYLRDTGLFFPIDPGANASIGGMTSTRASGTNAVRYGTMRDNVIAVTAVTASGEEIRTARRARKSSAGYDLTRLFVGAEGTLGVITSVTLKLQGIPQAISGGVCPFPSVEAACNAVIMTIQMGIPVARIELLDALQMKACNAYSKLDNPESPSLFLEFHGTEAGVAEQAALFAEIATECGGGEFLWTTNPEQRSELWKARHNAYWASLQLRPGAKGISTDVCVPISRLAECVVQTQEDIAANGLIAPIVGHAGDGNFHVLILLDPDVSAEVAAAEDFVERLNARALAMDGTCTGEHGIGQGKRPYLALEMGEGVSMMRQIKQALDPMNIMNPGKLFSFES</sequence>
<dbReference type="OrthoDB" id="9811557at2"/>
<evidence type="ECO:0000256" key="3">
    <source>
        <dbReference type="ARBA" id="ARBA00022630"/>
    </source>
</evidence>
<dbReference type="RefSeq" id="WP_097108047.1">
    <property type="nucleotide sequence ID" value="NZ_OCPC01000003.1"/>
</dbReference>
<dbReference type="Gene3D" id="1.10.45.10">
    <property type="entry name" value="Vanillyl-alcohol Oxidase, Chain A, domain 4"/>
    <property type="match status" value="1"/>
</dbReference>
<dbReference type="InterPro" id="IPR016171">
    <property type="entry name" value="Vanillyl_alc_oxidase_C-sub2"/>
</dbReference>
<dbReference type="GO" id="GO:0004458">
    <property type="term" value="F:D-lactate dehydrogenase (cytochrome) activity"/>
    <property type="evidence" value="ECO:0007669"/>
    <property type="project" value="UniProtKB-EC"/>
</dbReference>
<reference evidence="10" key="1">
    <citation type="submission" date="2017-08" db="EMBL/GenBank/DDBJ databases">
        <authorList>
            <person name="Varghese N."/>
            <person name="Submissions S."/>
        </authorList>
    </citation>
    <scope>NUCLEOTIDE SEQUENCE [LARGE SCALE GENOMIC DNA]</scope>
    <source>
        <strain evidence="10">KCTC 23107</strain>
    </source>
</reference>
<comment type="cofactor">
    <cofactor evidence="1">
        <name>FAD</name>
        <dbReference type="ChEBI" id="CHEBI:57692"/>
    </cofactor>
</comment>
<dbReference type="InterPro" id="IPR036318">
    <property type="entry name" value="FAD-bd_PCMH-like_sf"/>
</dbReference>
<evidence type="ECO:0000256" key="6">
    <source>
        <dbReference type="ARBA" id="ARBA00023002"/>
    </source>
</evidence>
<keyword evidence="6" id="KW-0560">Oxidoreductase</keyword>
<evidence type="ECO:0000313" key="10">
    <source>
        <dbReference type="Proteomes" id="UP000219465"/>
    </source>
</evidence>
<dbReference type="Gene3D" id="3.30.70.2740">
    <property type="match status" value="1"/>
</dbReference>
<dbReference type="Pfam" id="PF01565">
    <property type="entry name" value="FAD_binding_4"/>
    <property type="match status" value="1"/>
</dbReference>
<dbReference type="EC" id="1.1.2.4" evidence="7"/>
<protein>
    <recommendedName>
        <fullName evidence="7">D-lactate dehydrogenase (cytochrome)</fullName>
        <ecNumber evidence="7">1.1.2.4</ecNumber>
    </recommendedName>
</protein>
<dbReference type="InterPro" id="IPR016169">
    <property type="entry name" value="FAD-bd_PCMH_sub2"/>
</dbReference>
<dbReference type="Proteomes" id="UP000219465">
    <property type="component" value="Unassembled WGS sequence"/>
</dbReference>
<proteinExistence type="inferred from homology"/>
<dbReference type="FunFam" id="1.10.45.10:FF:000001">
    <property type="entry name" value="D-lactate dehydrogenase mitochondrial"/>
    <property type="match status" value="1"/>
</dbReference>
<name>A0A286IBW5_9HYPH</name>
<evidence type="ECO:0000256" key="7">
    <source>
        <dbReference type="ARBA" id="ARBA00038897"/>
    </source>
</evidence>
<dbReference type="PANTHER" id="PTHR11748:SF111">
    <property type="entry name" value="D-LACTATE DEHYDROGENASE, MITOCHONDRIAL-RELATED"/>
    <property type="match status" value="1"/>
</dbReference>
<dbReference type="SUPFAM" id="SSF55103">
    <property type="entry name" value="FAD-linked oxidases, C-terminal domain"/>
    <property type="match status" value="1"/>
</dbReference>
<dbReference type="InterPro" id="IPR004113">
    <property type="entry name" value="FAD-bd_oxidored_4_C"/>
</dbReference>
<dbReference type="GO" id="GO:0071949">
    <property type="term" value="F:FAD binding"/>
    <property type="evidence" value="ECO:0007669"/>
    <property type="project" value="InterPro"/>
</dbReference>
<dbReference type="EMBL" id="OCPC01000003">
    <property type="protein sequence ID" value="SOE17561.1"/>
    <property type="molecule type" value="Genomic_DNA"/>
</dbReference>
<dbReference type="FunFam" id="3.30.70.2740:FF:000001">
    <property type="entry name" value="D-lactate dehydrogenase mitochondrial"/>
    <property type="match status" value="1"/>
</dbReference>
<keyword evidence="10" id="KW-1185">Reference proteome</keyword>
<dbReference type="InterPro" id="IPR016166">
    <property type="entry name" value="FAD-bd_PCMH"/>
</dbReference>
<dbReference type="InterPro" id="IPR016164">
    <property type="entry name" value="FAD-linked_Oxase-like_C"/>
</dbReference>
<evidence type="ECO:0000256" key="2">
    <source>
        <dbReference type="ARBA" id="ARBA00008000"/>
    </source>
</evidence>
<gene>
    <name evidence="9" type="ORF">SAMN05877838_2462</name>
</gene>
<dbReference type="PROSITE" id="PS51387">
    <property type="entry name" value="FAD_PCMH"/>
    <property type="match status" value="1"/>
</dbReference>
<evidence type="ECO:0000256" key="1">
    <source>
        <dbReference type="ARBA" id="ARBA00001974"/>
    </source>
</evidence>
<dbReference type="AlphaFoldDB" id="A0A286IBW5"/>
<dbReference type="GO" id="GO:1903457">
    <property type="term" value="P:lactate catabolic process"/>
    <property type="evidence" value="ECO:0007669"/>
    <property type="project" value="TreeGrafter"/>
</dbReference>
<evidence type="ECO:0000256" key="5">
    <source>
        <dbReference type="ARBA" id="ARBA00022946"/>
    </source>
</evidence>
<dbReference type="PANTHER" id="PTHR11748">
    <property type="entry name" value="D-LACTATE DEHYDROGENASE"/>
    <property type="match status" value="1"/>
</dbReference>
<dbReference type="Gene3D" id="3.30.465.10">
    <property type="match status" value="1"/>
</dbReference>
<dbReference type="GO" id="GO:0008720">
    <property type="term" value="F:D-lactate dehydrogenase (NAD+) activity"/>
    <property type="evidence" value="ECO:0007669"/>
    <property type="project" value="TreeGrafter"/>
</dbReference>
<keyword evidence="3" id="KW-0285">Flavoprotein</keyword>
<evidence type="ECO:0000313" key="9">
    <source>
        <dbReference type="EMBL" id="SOE17561.1"/>
    </source>
</evidence>
<dbReference type="Pfam" id="PF02913">
    <property type="entry name" value="FAD-oxidase_C"/>
    <property type="match status" value="1"/>
</dbReference>
<keyword evidence="4" id="KW-0274">FAD</keyword>
<evidence type="ECO:0000259" key="8">
    <source>
        <dbReference type="PROSITE" id="PS51387"/>
    </source>
</evidence>
<dbReference type="SUPFAM" id="SSF56176">
    <property type="entry name" value="FAD-binding/transporter-associated domain-like"/>
    <property type="match status" value="1"/>
</dbReference>
<organism evidence="9 10">
    <name type="scientific">Hoeflea halophila</name>
    <dbReference type="NCBI Taxonomy" id="714899"/>
    <lineage>
        <taxon>Bacteria</taxon>
        <taxon>Pseudomonadati</taxon>
        <taxon>Pseudomonadota</taxon>
        <taxon>Alphaproteobacteria</taxon>
        <taxon>Hyphomicrobiales</taxon>
        <taxon>Rhizobiaceae</taxon>
        <taxon>Hoeflea</taxon>
    </lineage>
</organism>